<dbReference type="Proteomes" id="UP001271007">
    <property type="component" value="Unassembled WGS sequence"/>
</dbReference>
<organism evidence="20 21">
    <name type="scientific">Extremus antarcticus</name>
    <dbReference type="NCBI Taxonomy" id="702011"/>
    <lineage>
        <taxon>Eukaryota</taxon>
        <taxon>Fungi</taxon>
        <taxon>Dikarya</taxon>
        <taxon>Ascomycota</taxon>
        <taxon>Pezizomycotina</taxon>
        <taxon>Dothideomycetes</taxon>
        <taxon>Dothideomycetidae</taxon>
        <taxon>Mycosphaerellales</taxon>
        <taxon>Extremaceae</taxon>
        <taxon>Extremus</taxon>
    </lineage>
</organism>
<evidence type="ECO:0000256" key="15">
    <source>
        <dbReference type="ARBA" id="ARBA00023180"/>
    </source>
</evidence>
<dbReference type="FunFam" id="3.40.50.1820:FF:000003">
    <property type="entry name" value="Dipeptidyl peptidase 4"/>
    <property type="match status" value="1"/>
</dbReference>
<dbReference type="PANTHER" id="PTHR11731:SF200">
    <property type="entry name" value="DIPEPTIDYL PEPTIDASE 10, ISOFORM B"/>
    <property type="match status" value="1"/>
</dbReference>
<keyword evidence="8" id="KW-0645">Protease</keyword>
<evidence type="ECO:0000259" key="18">
    <source>
        <dbReference type="Pfam" id="PF00326"/>
    </source>
</evidence>
<dbReference type="InterPro" id="IPR050278">
    <property type="entry name" value="Serine_Prot_S9B/DPPIV"/>
</dbReference>
<keyword evidence="12" id="KW-0735">Signal-anchor</keyword>
<evidence type="ECO:0000259" key="19">
    <source>
        <dbReference type="Pfam" id="PF00930"/>
    </source>
</evidence>
<dbReference type="PANTHER" id="PTHR11731">
    <property type="entry name" value="PROTEASE FAMILY S9B,C DIPEPTIDYL-PEPTIDASE IV-RELATED"/>
    <property type="match status" value="1"/>
</dbReference>
<dbReference type="GO" id="GO:0005886">
    <property type="term" value="C:plasma membrane"/>
    <property type="evidence" value="ECO:0007669"/>
    <property type="project" value="TreeGrafter"/>
</dbReference>
<dbReference type="InterPro" id="IPR002469">
    <property type="entry name" value="Peptidase_S9B_N"/>
</dbReference>
<dbReference type="GO" id="GO:0004177">
    <property type="term" value="F:aminopeptidase activity"/>
    <property type="evidence" value="ECO:0007669"/>
    <property type="project" value="UniProtKB-KW"/>
</dbReference>
<evidence type="ECO:0000256" key="16">
    <source>
        <dbReference type="SAM" id="MobiDB-lite"/>
    </source>
</evidence>
<dbReference type="GO" id="GO:0004252">
    <property type="term" value="F:serine-type endopeptidase activity"/>
    <property type="evidence" value="ECO:0007669"/>
    <property type="project" value="InterPro"/>
</dbReference>
<keyword evidence="9 17" id="KW-0812">Transmembrane</keyword>
<evidence type="ECO:0000256" key="14">
    <source>
        <dbReference type="ARBA" id="ARBA00023136"/>
    </source>
</evidence>
<feature type="domain" description="Dipeptidylpeptidase IV N-terminal" evidence="19">
    <location>
        <begin position="246"/>
        <end position="622"/>
    </location>
</feature>
<comment type="caution">
    <text evidence="20">The sequence shown here is derived from an EMBL/GenBank/DDBJ whole genome shotgun (WGS) entry which is preliminary data.</text>
</comment>
<comment type="catalytic activity">
    <reaction evidence="1">
        <text>Release of an N-terminal dipeptide, Xaa-Yaa-|-Zaa-, from a polypeptide, preferentially when Yaa is Pro, provided Zaa is neither Pro nor hydroxyproline.</text>
        <dbReference type="EC" id="3.4.14.5"/>
    </reaction>
</comment>
<keyword evidence="15" id="KW-0325">Glycoprotein</keyword>
<protein>
    <recommendedName>
        <fullName evidence="5">dipeptidyl-peptidase IV</fullName>
        <ecNumber evidence="5">3.4.14.5</ecNumber>
    </recommendedName>
</protein>
<feature type="transmembrane region" description="Helical" evidence="17">
    <location>
        <begin position="113"/>
        <end position="134"/>
    </location>
</feature>
<dbReference type="InterPro" id="IPR001375">
    <property type="entry name" value="Peptidase_S9_cat"/>
</dbReference>
<evidence type="ECO:0000256" key="3">
    <source>
        <dbReference type="ARBA" id="ARBA00004576"/>
    </source>
</evidence>
<comment type="function">
    <text evidence="2">Type IV dipeptidyl-peptidase which removes N-terminal dipeptides sequentially from polypeptides having unsubstituted N-termini provided that the penultimate residue is proline.</text>
</comment>
<evidence type="ECO:0000256" key="9">
    <source>
        <dbReference type="ARBA" id="ARBA00022692"/>
    </source>
</evidence>
<sequence length="934" mass="104859">MGKGSESEDLLLQEQSIPLTSNGGRRNSEDEGERTPRPSGSSISTTSLMLEHVNDTALRAKEALYNGTTHRGRDGKFHGSDSDEDAEGEEIDMEDQLAWKRSVKPADKKARRVLYILVAVGLVGWVAAFFLFLGQGRHSANANRPHDPHATNTVGNGKKVTLDQVLTGQWGPRRHEIRWIAGPRGEDGLLLERGGREGRDYLVVEDVRYRGEELEVQRKHSTTLMTRGDFEFEGRRVTVQEAWPNADHSKVLVRSDYADNWRHSGTGTYWVFDVKTQTAEPVDPKMPKGRIQLASWSPKGDVVVFTRDNNMFARHLNSGKVQSITTDGGPELFYGVPDWVYEEEVFQTESATWWSGDGKFVAFLRTNESKVPEFPVQYFFSRPSGKAPAKGEETYPDTVKIKYPKAGAPMSVVSLQIYDMEKDQVFNVPIDGDFEDDDRLITEVVWAGETGKVLVRSTNRESDFLKMILIDAVGRSGRTVRERDVLALDGGWFEISETTTYVPADPDNGREHDGYIDTVIYEGYDHLAYFTPLDNPEPQMLTEGKWEVVKAPSAISLEDNLIYFVSTKDGSTQRHVYTVDLHTGPSSIKSITDTSDISYYTASFSTSASFMLLSYQGPHIPWQKVQSTPSSNSSIPAITLEENPHLAELAKKTELPIEIYQTIEVDGVPMNLVERRPPHFDPKKKYPVLFFLYNGPGFQHVNQRFAVDFQSYVASSLGYIVVTLDARGTGFMGRAHRTIIRGNIGYWEARDQIAAAKMWAAKSYVDAEKLAIWGWSYGGFMALKVLETDGGETFKYGMAVAPVTDWRFYDSVYTERYMHTPQHNPEGYANASISNVRNLGKTVKFLVMHGASDDNVHFQNTLSLLDKLDLAGVRNCDVHVFPDSDHSIYFHGANPVVYHKLSDFLVNSFNGNWLRTDEPEPTGLGVWEGPYGMG</sequence>
<dbReference type="PROSITE" id="PS00708">
    <property type="entry name" value="PRO_ENDOPEP_SER"/>
    <property type="match status" value="1"/>
</dbReference>
<evidence type="ECO:0000256" key="5">
    <source>
        <dbReference type="ARBA" id="ARBA00012062"/>
    </source>
</evidence>
<evidence type="ECO:0000256" key="13">
    <source>
        <dbReference type="ARBA" id="ARBA00022989"/>
    </source>
</evidence>
<evidence type="ECO:0000256" key="17">
    <source>
        <dbReference type="SAM" id="Phobius"/>
    </source>
</evidence>
<keyword evidence="10" id="KW-0378">Hydrolase</keyword>
<dbReference type="Pfam" id="PF00326">
    <property type="entry name" value="Peptidase_S9"/>
    <property type="match status" value="1"/>
</dbReference>
<feature type="compositionally biased region" description="Basic and acidic residues" evidence="16">
    <location>
        <begin position="71"/>
        <end position="81"/>
    </location>
</feature>
<feature type="compositionally biased region" description="Polar residues" evidence="16">
    <location>
        <begin position="38"/>
        <end position="48"/>
    </location>
</feature>
<keyword evidence="13 17" id="KW-1133">Transmembrane helix</keyword>
<dbReference type="EC" id="3.4.14.5" evidence="5"/>
<dbReference type="GO" id="GO:0005774">
    <property type="term" value="C:vacuolar membrane"/>
    <property type="evidence" value="ECO:0007669"/>
    <property type="project" value="UniProtKB-SubCell"/>
</dbReference>
<dbReference type="Gene3D" id="2.140.10.30">
    <property type="entry name" value="Dipeptidylpeptidase IV, N-terminal domain"/>
    <property type="match status" value="1"/>
</dbReference>
<name>A0AAJ0DGG5_9PEZI</name>
<evidence type="ECO:0000256" key="8">
    <source>
        <dbReference type="ARBA" id="ARBA00022670"/>
    </source>
</evidence>
<evidence type="ECO:0000256" key="11">
    <source>
        <dbReference type="ARBA" id="ARBA00022825"/>
    </source>
</evidence>
<keyword evidence="14 17" id="KW-0472">Membrane</keyword>
<feature type="region of interest" description="Disordered" evidence="16">
    <location>
        <begin position="65"/>
        <end position="91"/>
    </location>
</feature>
<evidence type="ECO:0000256" key="4">
    <source>
        <dbReference type="ARBA" id="ARBA00006150"/>
    </source>
</evidence>
<dbReference type="EMBL" id="JAWDJX010000016">
    <property type="protein sequence ID" value="KAK3053458.1"/>
    <property type="molecule type" value="Genomic_DNA"/>
</dbReference>
<accession>A0AAJ0DGG5</accession>
<evidence type="ECO:0000256" key="2">
    <source>
        <dbReference type="ARBA" id="ARBA00002218"/>
    </source>
</evidence>
<dbReference type="SUPFAM" id="SSF53474">
    <property type="entry name" value="alpha/beta-Hydrolases"/>
    <property type="match status" value="1"/>
</dbReference>
<evidence type="ECO:0000256" key="12">
    <source>
        <dbReference type="ARBA" id="ARBA00022968"/>
    </source>
</evidence>
<dbReference type="InterPro" id="IPR002471">
    <property type="entry name" value="Pept_S9_AS"/>
</dbReference>
<feature type="region of interest" description="Disordered" evidence="16">
    <location>
        <begin position="1"/>
        <end position="51"/>
    </location>
</feature>
<evidence type="ECO:0000256" key="10">
    <source>
        <dbReference type="ARBA" id="ARBA00022801"/>
    </source>
</evidence>
<feature type="compositionally biased region" description="Acidic residues" evidence="16">
    <location>
        <begin position="82"/>
        <end position="91"/>
    </location>
</feature>
<evidence type="ECO:0000256" key="7">
    <source>
        <dbReference type="ARBA" id="ARBA00022554"/>
    </source>
</evidence>
<comment type="similarity">
    <text evidence="4">Belongs to the peptidase S9B family.</text>
</comment>
<evidence type="ECO:0000313" key="21">
    <source>
        <dbReference type="Proteomes" id="UP001271007"/>
    </source>
</evidence>
<feature type="compositionally biased region" description="Polar residues" evidence="16">
    <location>
        <begin position="13"/>
        <end position="25"/>
    </location>
</feature>
<dbReference type="AlphaFoldDB" id="A0AAJ0DGG5"/>
<dbReference type="Gene3D" id="3.40.50.1820">
    <property type="entry name" value="alpha/beta hydrolase"/>
    <property type="match status" value="1"/>
</dbReference>
<reference evidence="20" key="1">
    <citation type="submission" date="2023-04" db="EMBL/GenBank/DDBJ databases">
        <title>Black Yeasts Isolated from many extreme environments.</title>
        <authorList>
            <person name="Coleine C."/>
            <person name="Stajich J.E."/>
            <person name="Selbmann L."/>
        </authorList>
    </citation>
    <scope>NUCLEOTIDE SEQUENCE</scope>
    <source>
        <strain evidence="20">CCFEE 5312</strain>
    </source>
</reference>
<feature type="domain" description="Peptidase S9 prolyl oligopeptidase catalytic" evidence="18">
    <location>
        <begin position="707"/>
        <end position="910"/>
    </location>
</feature>
<dbReference type="SUPFAM" id="SSF82171">
    <property type="entry name" value="DPP6 N-terminal domain-like"/>
    <property type="match status" value="1"/>
</dbReference>
<feature type="compositionally biased region" description="Basic and acidic residues" evidence="16">
    <location>
        <begin position="26"/>
        <end position="36"/>
    </location>
</feature>
<keyword evidence="11" id="KW-0720">Serine protease</keyword>
<dbReference type="GO" id="GO:0006508">
    <property type="term" value="P:proteolysis"/>
    <property type="evidence" value="ECO:0007669"/>
    <property type="project" value="UniProtKB-KW"/>
</dbReference>
<gene>
    <name evidence="20" type="ORF">LTR09_005627</name>
</gene>
<dbReference type="Pfam" id="PF00930">
    <property type="entry name" value="DPPIV_N"/>
    <property type="match status" value="1"/>
</dbReference>
<dbReference type="InterPro" id="IPR029058">
    <property type="entry name" value="AB_hydrolase_fold"/>
</dbReference>
<evidence type="ECO:0000256" key="1">
    <source>
        <dbReference type="ARBA" id="ARBA00001257"/>
    </source>
</evidence>
<keyword evidence="21" id="KW-1185">Reference proteome</keyword>
<keyword evidence="7" id="KW-0926">Vacuole</keyword>
<proteinExistence type="inferred from homology"/>
<dbReference type="GO" id="GO:0008239">
    <property type="term" value="F:dipeptidyl-peptidase activity"/>
    <property type="evidence" value="ECO:0007669"/>
    <property type="project" value="UniProtKB-EC"/>
</dbReference>
<keyword evidence="6" id="KW-0031">Aminopeptidase</keyword>
<evidence type="ECO:0000256" key="6">
    <source>
        <dbReference type="ARBA" id="ARBA00022438"/>
    </source>
</evidence>
<evidence type="ECO:0000313" key="20">
    <source>
        <dbReference type="EMBL" id="KAK3053458.1"/>
    </source>
</evidence>
<comment type="subcellular location">
    <subcellularLocation>
        <location evidence="3">Vacuole membrane</location>
        <topology evidence="3">Single-pass type II membrane protein</topology>
    </subcellularLocation>
</comment>